<dbReference type="Pfam" id="PF00487">
    <property type="entry name" value="FA_desaturase"/>
    <property type="match status" value="1"/>
</dbReference>
<feature type="transmembrane region" description="Helical" evidence="1">
    <location>
        <begin position="34"/>
        <end position="51"/>
    </location>
</feature>
<proteinExistence type="predicted"/>
<accession>A0ABS1WCQ8</accession>
<dbReference type="EMBL" id="JADWVN010000021">
    <property type="protein sequence ID" value="MBL7527146.1"/>
    <property type="molecule type" value="Genomic_DNA"/>
</dbReference>
<organism evidence="3 4">
    <name type="scientific">Legionella bononiensis</name>
    <dbReference type="NCBI Taxonomy" id="2793102"/>
    <lineage>
        <taxon>Bacteria</taxon>
        <taxon>Pseudomonadati</taxon>
        <taxon>Pseudomonadota</taxon>
        <taxon>Gammaproteobacteria</taxon>
        <taxon>Legionellales</taxon>
        <taxon>Legionellaceae</taxon>
        <taxon>Legionella</taxon>
    </lineage>
</organism>
<dbReference type="InterPro" id="IPR005804">
    <property type="entry name" value="FA_desaturase_dom"/>
</dbReference>
<evidence type="ECO:0000259" key="2">
    <source>
        <dbReference type="Pfam" id="PF00487"/>
    </source>
</evidence>
<sequence length="325" mass="38598">MIVKLPQKLNLFVFLMVLCTNLSVFLIPLLTNNYVIICGVLFFDLVLLRLTNMHWHIIHEGIHNILHSNLKINDLMGRILAVFLFTSFNMVRFGHLFHHRVNRQTDEIDVCLDEQSKTWKGTLNYFFTILGGHYLIYIFAMTFMFFLPRKKIIQIGNKTFGNQFNHNDKLQHFSNNHLKKHIEGSNLVKLRMDFILSLCILVSMFFIYHQFMILFISYLLIRALLFSYFDNMPHYATELHGDINAARNSYLPKPLALLFMNFNYHKLHHELPVLSWYYLPKEFRKANHDYDDHLIRDFFDQFKGRVMRDQLLPLNSSAISDLTNS</sequence>
<feature type="transmembrane region" description="Helical" evidence="1">
    <location>
        <begin position="194"/>
        <end position="221"/>
    </location>
</feature>
<feature type="domain" description="Fatty acid desaturase" evidence="2">
    <location>
        <begin position="46"/>
        <end position="295"/>
    </location>
</feature>
<feature type="transmembrane region" description="Helical" evidence="1">
    <location>
        <begin position="125"/>
        <end position="147"/>
    </location>
</feature>
<keyword evidence="1" id="KW-1133">Transmembrane helix</keyword>
<feature type="transmembrane region" description="Helical" evidence="1">
    <location>
        <begin position="72"/>
        <end position="91"/>
    </location>
</feature>
<keyword evidence="1" id="KW-0812">Transmembrane</keyword>
<protein>
    <submittedName>
        <fullName evidence="3">Fatty acid desaturase</fullName>
    </submittedName>
</protein>
<keyword evidence="1" id="KW-0472">Membrane</keyword>
<name>A0ABS1WCQ8_9GAMM</name>
<evidence type="ECO:0000313" key="3">
    <source>
        <dbReference type="EMBL" id="MBL7527146.1"/>
    </source>
</evidence>
<comment type="caution">
    <text evidence="3">The sequence shown here is derived from an EMBL/GenBank/DDBJ whole genome shotgun (WGS) entry which is preliminary data.</text>
</comment>
<evidence type="ECO:0000256" key="1">
    <source>
        <dbReference type="SAM" id="Phobius"/>
    </source>
</evidence>
<feature type="transmembrane region" description="Helical" evidence="1">
    <location>
        <begin position="9"/>
        <end position="28"/>
    </location>
</feature>
<gene>
    <name evidence="3" type="ORF">I5282_11250</name>
</gene>
<evidence type="ECO:0000313" key="4">
    <source>
        <dbReference type="Proteomes" id="UP000809910"/>
    </source>
</evidence>
<keyword evidence="4" id="KW-1185">Reference proteome</keyword>
<reference evidence="3 4" key="1">
    <citation type="submission" date="2020-12" db="EMBL/GenBank/DDBJ databases">
        <title>WGS of Legionella: environmental sample.</title>
        <authorList>
            <person name="Cristino S."/>
            <person name="Girolamini L."/>
            <person name="Salaris S."/>
            <person name="Pascale M.R."/>
            <person name="Mazzotta M."/>
            <person name="Orsini M."/>
            <person name="Grottola A."/>
        </authorList>
    </citation>
    <scope>NUCLEOTIDE SEQUENCE [LARGE SCALE GENOMIC DNA]</scope>
    <source>
        <strain evidence="3 4">30cs62</strain>
    </source>
</reference>
<dbReference type="Proteomes" id="UP000809910">
    <property type="component" value="Unassembled WGS sequence"/>
</dbReference>
<dbReference type="RefSeq" id="WP_203108030.1">
    <property type="nucleotide sequence ID" value="NZ_JADOBG010000003.1"/>
</dbReference>